<gene>
    <name evidence="1" type="ORF">KBTEX_04511</name>
</gene>
<proteinExistence type="predicted"/>
<name>A0A5B8RKD5_9ZZZZ</name>
<protein>
    <submittedName>
        <fullName evidence="1">Uncharacterized protein</fullName>
    </submittedName>
</protein>
<organism evidence="1">
    <name type="scientific">uncultured organism</name>
    <dbReference type="NCBI Taxonomy" id="155900"/>
    <lineage>
        <taxon>unclassified sequences</taxon>
        <taxon>environmental samples</taxon>
    </lineage>
</organism>
<dbReference type="EMBL" id="MN079959">
    <property type="protein sequence ID" value="QEA08134.1"/>
    <property type="molecule type" value="Genomic_DNA"/>
</dbReference>
<sequence length="61" mass="6829">MSLHDINLAARFCDHVLLLFGDGQACFGETSDVLNETVLERLYGHPIRIVDDGERRAFLPA</sequence>
<reference evidence="1" key="1">
    <citation type="submission" date="2019-06" db="EMBL/GenBank/DDBJ databases">
        <authorList>
            <person name="Murdoch R.W."/>
            <person name="Fathepure B."/>
        </authorList>
    </citation>
    <scope>NUCLEOTIDE SEQUENCE</scope>
</reference>
<dbReference type="AlphaFoldDB" id="A0A5B8RKD5"/>
<evidence type="ECO:0000313" key="1">
    <source>
        <dbReference type="EMBL" id="QEA08134.1"/>
    </source>
</evidence>
<accession>A0A5B8RKD5</accession>